<proteinExistence type="predicted"/>
<reference evidence="3 4" key="1">
    <citation type="submission" date="2019-07" db="EMBL/GenBank/DDBJ databases">
        <title>Ln-dependent methylotrophs.</title>
        <authorList>
            <person name="Tani A."/>
        </authorList>
    </citation>
    <scope>NUCLEOTIDE SEQUENCE [LARGE SCALE GENOMIC DNA]</scope>
    <source>
        <strain evidence="3 4">SM12</strain>
    </source>
</reference>
<dbReference type="EMBL" id="VJMG01000065">
    <property type="protein sequence ID" value="TRL35486.1"/>
    <property type="molecule type" value="Genomic_DNA"/>
</dbReference>
<name>A0A549T0U4_9HYPH</name>
<feature type="domain" description="Phage tail tape measure protein" evidence="2">
    <location>
        <begin position="134"/>
        <end position="324"/>
    </location>
</feature>
<accession>A0A549T0U4</accession>
<evidence type="ECO:0000259" key="2">
    <source>
        <dbReference type="Pfam" id="PF10145"/>
    </source>
</evidence>
<dbReference type="RefSeq" id="WP_143126976.1">
    <property type="nucleotide sequence ID" value="NZ_VJMG01000065.1"/>
</dbReference>
<evidence type="ECO:0000313" key="4">
    <source>
        <dbReference type="Proteomes" id="UP000316801"/>
    </source>
</evidence>
<organism evidence="3 4">
    <name type="scientific">Rhizobium straminoryzae</name>
    <dbReference type="NCBI Taxonomy" id="1387186"/>
    <lineage>
        <taxon>Bacteria</taxon>
        <taxon>Pseudomonadati</taxon>
        <taxon>Pseudomonadota</taxon>
        <taxon>Alphaproteobacteria</taxon>
        <taxon>Hyphomicrobiales</taxon>
        <taxon>Rhizobiaceae</taxon>
        <taxon>Rhizobium/Agrobacterium group</taxon>
        <taxon>Rhizobium</taxon>
    </lineage>
</organism>
<keyword evidence="4" id="KW-1185">Reference proteome</keyword>
<comment type="caution">
    <text evidence="3">The sequence shown here is derived from an EMBL/GenBank/DDBJ whole genome shotgun (WGS) entry which is preliminary data.</text>
</comment>
<dbReference type="NCBIfam" id="TIGR01760">
    <property type="entry name" value="tape_meas_TP901"/>
    <property type="match status" value="1"/>
</dbReference>
<protein>
    <submittedName>
        <fullName evidence="3">Phage tail tape measure protein</fullName>
    </submittedName>
</protein>
<keyword evidence="1" id="KW-1188">Viral release from host cell</keyword>
<dbReference type="PANTHER" id="PTHR37813">
    <property type="entry name" value="FELS-2 PROPHAGE PROTEIN"/>
    <property type="match status" value="1"/>
</dbReference>
<evidence type="ECO:0000313" key="3">
    <source>
        <dbReference type="EMBL" id="TRL35486.1"/>
    </source>
</evidence>
<dbReference type="Pfam" id="PF10145">
    <property type="entry name" value="PhageMin_Tail"/>
    <property type="match status" value="1"/>
</dbReference>
<dbReference type="AlphaFoldDB" id="A0A549T0U4"/>
<dbReference type="InterPro" id="IPR010090">
    <property type="entry name" value="Phage_tape_meas"/>
</dbReference>
<dbReference type="Proteomes" id="UP000316801">
    <property type="component" value="Unassembled WGS sequence"/>
</dbReference>
<sequence>MGRLTATMVVDLKDRTGNTTQSIIGNLNRLQRAERDRDLAERGFTLNRVQRAQEREMIARAAARERMLIENEEEAAARRARFTGAIAAGGAAVAAAGYVAARTVKQYASLERQMTRIGITADASAQQTTAAFQQVDRMAKDLRLPSVEPAIAALDTLVASGQSLEEAMAFLPSVLATAQASGAATTDIANTALKAASALKLQSSELQDAFDIMVQGGKAGQFELKDMAQYIPGLANSFASLGYEGQDGLKRLIAVMQTLREDTGDASSAATQAQNIFGKIYAGETANAFKKMGIDLRREMERAKAAGEDTLSAFIRLTEKALKGDMSKLPQLFTDQEFRLGMQSLLTSEESLRKFIDTLNSAEVKGTVFRDLNRVLTDTQSSLDGMTKSWETLQTSLGKAIAPAATTVMNTVSGNLDYGTAMRETLRKRGMGYWESENWIATQLPLGGLFGTSEAADQAAYEGGYRDPEFMARYNERLYGEGKAKASTGRHSKKAAEPAGPTAGVGVAIPTSPLAAIILDDARRTRAAGMGGTTDTLPGKQADDLDIGRKVTIDGTPSVSLAGTQTVTITNPPPRPNINVQMHVTIQEARNANAVAEELGRRLRSEMDGLQASTNDSGL</sequence>
<gene>
    <name evidence="3" type="ORF">FNA46_19995</name>
</gene>
<evidence type="ECO:0000256" key="1">
    <source>
        <dbReference type="ARBA" id="ARBA00022612"/>
    </source>
</evidence>
<dbReference type="PANTHER" id="PTHR37813:SF1">
    <property type="entry name" value="FELS-2 PROPHAGE PROTEIN"/>
    <property type="match status" value="1"/>
</dbReference>